<name>A0AAD6ZF09_9AGAR</name>
<feature type="signal peptide" evidence="2">
    <location>
        <begin position="1"/>
        <end position="21"/>
    </location>
</feature>
<protein>
    <submittedName>
        <fullName evidence="3">Uncharacterized protein</fullName>
    </submittedName>
</protein>
<feature type="transmembrane region" description="Helical" evidence="1">
    <location>
        <begin position="375"/>
        <end position="397"/>
    </location>
</feature>
<evidence type="ECO:0000313" key="3">
    <source>
        <dbReference type="EMBL" id="KAJ7319261.1"/>
    </source>
</evidence>
<evidence type="ECO:0000313" key="4">
    <source>
        <dbReference type="Proteomes" id="UP001218218"/>
    </source>
</evidence>
<dbReference type="AlphaFoldDB" id="A0AAD6ZF09"/>
<feature type="transmembrane region" description="Helical" evidence="1">
    <location>
        <begin position="41"/>
        <end position="61"/>
    </location>
</feature>
<accession>A0AAD6ZF09</accession>
<feature type="transmembrane region" description="Helical" evidence="1">
    <location>
        <begin position="297"/>
        <end position="319"/>
    </location>
</feature>
<evidence type="ECO:0000256" key="2">
    <source>
        <dbReference type="SAM" id="SignalP"/>
    </source>
</evidence>
<dbReference type="PANTHER" id="PTHR35043:SF7">
    <property type="entry name" value="TRANSCRIPTION FACTOR DOMAIN-CONTAINING PROTEIN"/>
    <property type="match status" value="1"/>
</dbReference>
<dbReference type="PANTHER" id="PTHR35043">
    <property type="entry name" value="TRANSCRIPTION FACTOR DOMAIN-CONTAINING PROTEIN"/>
    <property type="match status" value="1"/>
</dbReference>
<keyword evidence="1" id="KW-0472">Membrane</keyword>
<keyword evidence="4" id="KW-1185">Reference proteome</keyword>
<sequence length="419" mass="46382">MPSLLLLSLLHLIALNCSVSGHPPLSREQPIYSDPDINSRTLFNIVSGCLATVFACTWVTVHPNVPGPNQGKLALAWRRLGLMLVGIIAPELIAGFAARQFLDARWFSNEYGVSITHGFFFAMGGFVSADGHHPVATEEQLRLRPDYLAAIRSIREGDIEDRSKGDLLSKGVILLQGLWFTIQCLARVHQHLPLTELEVATLAFQFVNIFIWLLWLHKPLDVQQPILLGPANEFVPLAKLPESRPLLHRIGAVPAALLGGYYSDLNFSAFTSVPSFWSTHKFGVGVPGSVGFTSKFIFIQFLVGTVFGLIHCTAWNVHFPSTAELLIWRSCSLVIAATPFTLTLVYILAALYSKLPLHWRRKRLTEKLLSLSCDIVVYAPSAAYIAARLILIVLSFVTLRALPPGAFVDVNWSTYIPHL</sequence>
<gene>
    <name evidence="3" type="ORF">DFH08DRAFT_754190</name>
</gene>
<feature type="chain" id="PRO_5041984795" evidence="2">
    <location>
        <begin position="22"/>
        <end position="419"/>
    </location>
</feature>
<keyword evidence="2" id="KW-0732">Signal</keyword>
<dbReference type="Proteomes" id="UP001218218">
    <property type="component" value="Unassembled WGS sequence"/>
</dbReference>
<proteinExistence type="predicted"/>
<evidence type="ECO:0000256" key="1">
    <source>
        <dbReference type="SAM" id="Phobius"/>
    </source>
</evidence>
<feature type="transmembrane region" description="Helical" evidence="1">
    <location>
        <begin position="197"/>
        <end position="215"/>
    </location>
</feature>
<organism evidence="3 4">
    <name type="scientific">Mycena albidolilacea</name>
    <dbReference type="NCBI Taxonomy" id="1033008"/>
    <lineage>
        <taxon>Eukaryota</taxon>
        <taxon>Fungi</taxon>
        <taxon>Dikarya</taxon>
        <taxon>Basidiomycota</taxon>
        <taxon>Agaricomycotina</taxon>
        <taxon>Agaricomycetes</taxon>
        <taxon>Agaricomycetidae</taxon>
        <taxon>Agaricales</taxon>
        <taxon>Marasmiineae</taxon>
        <taxon>Mycenaceae</taxon>
        <taxon>Mycena</taxon>
    </lineage>
</organism>
<reference evidence="3" key="1">
    <citation type="submission" date="2023-03" db="EMBL/GenBank/DDBJ databases">
        <title>Massive genome expansion in bonnet fungi (Mycena s.s.) driven by repeated elements and novel gene families across ecological guilds.</title>
        <authorList>
            <consortium name="Lawrence Berkeley National Laboratory"/>
            <person name="Harder C.B."/>
            <person name="Miyauchi S."/>
            <person name="Viragh M."/>
            <person name="Kuo A."/>
            <person name="Thoen E."/>
            <person name="Andreopoulos B."/>
            <person name="Lu D."/>
            <person name="Skrede I."/>
            <person name="Drula E."/>
            <person name="Henrissat B."/>
            <person name="Morin E."/>
            <person name="Kohler A."/>
            <person name="Barry K."/>
            <person name="LaButti K."/>
            <person name="Morin E."/>
            <person name="Salamov A."/>
            <person name="Lipzen A."/>
            <person name="Mereny Z."/>
            <person name="Hegedus B."/>
            <person name="Baldrian P."/>
            <person name="Stursova M."/>
            <person name="Weitz H."/>
            <person name="Taylor A."/>
            <person name="Grigoriev I.V."/>
            <person name="Nagy L.G."/>
            <person name="Martin F."/>
            <person name="Kauserud H."/>
        </authorList>
    </citation>
    <scope>NUCLEOTIDE SEQUENCE</scope>
    <source>
        <strain evidence="3">CBHHK002</strain>
    </source>
</reference>
<feature type="transmembrane region" description="Helical" evidence="1">
    <location>
        <begin position="331"/>
        <end position="355"/>
    </location>
</feature>
<dbReference type="EMBL" id="JARIHO010000054">
    <property type="protein sequence ID" value="KAJ7319261.1"/>
    <property type="molecule type" value="Genomic_DNA"/>
</dbReference>
<keyword evidence="1" id="KW-0812">Transmembrane</keyword>
<feature type="transmembrane region" description="Helical" evidence="1">
    <location>
        <begin position="82"/>
        <end position="102"/>
    </location>
</feature>
<keyword evidence="1" id="KW-1133">Transmembrane helix</keyword>
<comment type="caution">
    <text evidence="3">The sequence shown here is derived from an EMBL/GenBank/DDBJ whole genome shotgun (WGS) entry which is preliminary data.</text>
</comment>